<dbReference type="AlphaFoldDB" id="A0A6J6KVR3"/>
<reference evidence="4" key="1">
    <citation type="submission" date="2020-05" db="EMBL/GenBank/DDBJ databases">
        <authorList>
            <person name="Chiriac C."/>
            <person name="Salcher M."/>
            <person name="Ghai R."/>
            <person name="Kavagutti S V."/>
        </authorList>
    </citation>
    <scope>NUCLEOTIDE SEQUENCE</scope>
</reference>
<dbReference type="SUPFAM" id="SSF116842">
    <property type="entry name" value="XseB-like"/>
    <property type="match status" value="1"/>
</dbReference>
<protein>
    <submittedName>
        <fullName evidence="4">Unannotated protein</fullName>
    </submittedName>
</protein>
<dbReference type="EMBL" id="CAEZWD010000140">
    <property type="protein sequence ID" value="CAB4655928.1"/>
    <property type="molecule type" value="Genomic_DNA"/>
</dbReference>
<evidence type="ECO:0000256" key="3">
    <source>
        <dbReference type="ARBA" id="ARBA00022801"/>
    </source>
</evidence>
<dbReference type="GO" id="GO:0006308">
    <property type="term" value="P:DNA catabolic process"/>
    <property type="evidence" value="ECO:0007669"/>
    <property type="project" value="InterPro"/>
</dbReference>
<organism evidence="4">
    <name type="scientific">freshwater metagenome</name>
    <dbReference type="NCBI Taxonomy" id="449393"/>
    <lineage>
        <taxon>unclassified sequences</taxon>
        <taxon>metagenomes</taxon>
        <taxon>ecological metagenomes</taxon>
    </lineage>
</organism>
<dbReference type="Gene3D" id="1.10.287.1040">
    <property type="entry name" value="Exonuclease VII, small subunit"/>
    <property type="match status" value="1"/>
</dbReference>
<dbReference type="EMBL" id="CAEZWI010000069">
    <property type="protein sequence ID" value="CAB4653681.1"/>
    <property type="molecule type" value="Genomic_DNA"/>
</dbReference>
<dbReference type="GO" id="GO:0008855">
    <property type="term" value="F:exodeoxyribonuclease VII activity"/>
    <property type="evidence" value="ECO:0007669"/>
    <property type="project" value="InterPro"/>
</dbReference>
<gene>
    <name evidence="5" type="ORF">UFOPK2171_00895</name>
    <name evidence="4" type="ORF">UFOPK2237_00664</name>
</gene>
<dbReference type="HAMAP" id="MF_00337">
    <property type="entry name" value="Exonuc_7_S"/>
    <property type="match status" value="1"/>
</dbReference>
<evidence type="ECO:0000313" key="5">
    <source>
        <dbReference type="EMBL" id="CAB4655928.1"/>
    </source>
</evidence>
<proteinExistence type="inferred from homology"/>
<evidence type="ECO:0000256" key="1">
    <source>
        <dbReference type="ARBA" id="ARBA00022490"/>
    </source>
</evidence>
<dbReference type="GO" id="GO:0009318">
    <property type="term" value="C:exodeoxyribonuclease VII complex"/>
    <property type="evidence" value="ECO:0007669"/>
    <property type="project" value="InterPro"/>
</dbReference>
<dbReference type="PIRSF" id="PIRSF006488">
    <property type="entry name" value="Exonuc_VII_S"/>
    <property type="match status" value="1"/>
</dbReference>
<keyword evidence="2" id="KW-0540">Nuclease</keyword>
<dbReference type="InterPro" id="IPR037004">
    <property type="entry name" value="Exonuc_VII_ssu_sf"/>
</dbReference>
<dbReference type="Pfam" id="PF02609">
    <property type="entry name" value="Exonuc_VII_S"/>
    <property type="match status" value="1"/>
</dbReference>
<sequence length="71" mass="7979">MAKDQSAELSYETAKSQLDEIVTRLEDKDLPLDDMVNLWEQGEKLAAICEERLAGAKARLEALRPSKSDED</sequence>
<keyword evidence="3" id="KW-0378">Hydrolase</keyword>
<dbReference type="PANTHER" id="PTHR34137:SF1">
    <property type="entry name" value="EXODEOXYRIBONUCLEASE 7 SMALL SUBUNIT"/>
    <property type="match status" value="1"/>
</dbReference>
<evidence type="ECO:0000256" key="2">
    <source>
        <dbReference type="ARBA" id="ARBA00022722"/>
    </source>
</evidence>
<dbReference type="NCBIfam" id="TIGR01280">
    <property type="entry name" value="xseB"/>
    <property type="match status" value="1"/>
</dbReference>
<name>A0A6J6KVR3_9ZZZZ</name>
<dbReference type="GO" id="GO:0005829">
    <property type="term" value="C:cytosol"/>
    <property type="evidence" value="ECO:0007669"/>
    <property type="project" value="TreeGrafter"/>
</dbReference>
<dbReference type="NCBIfam" id="NF002139">
    <property type="entry name" value="PRK00977.1-3"/>
    <property type="match status" value="1"/>
</dbReference>
<keyword evidence="1" id="KW-0963">Cytoplasm</keyword>
<dbReference type="InterPro" id="IPR003761">
    <property type="entry name" value="Exonuc_VII_S"/>
</dbReference>
<evidence type="ECO:0000313" key="4">
    <source>
        <dbReference type="EMBL" id="CAB4653681.1"/>
    </source>
</evidence>
<dbReference type="PANTHER" id="PTHR34137">
    <property type="entry name" value="EXODEOXYRIBONUCLEASE 7 SMALL SUBUNIT"/>
    <property type="match status" value="1"/>
</dbReference>
<accession>A0A6J6KVR3</accession>